<gene>
    <name evidence="2" type="ORF">J2S42_006966</name>
</gene>
<comment type="caution">
    <text evidence="2">The sequence shown here is derived from an EMBL/GenBank/DDBJ whole genome shotgun (WGS) entry which is preliminary data.</text>
</comment>
<dbReference type="Proteomes" id="UP001240236">
    <property type="component" value="Unassembled WGS sequence"/>
</dbReference>
<evidence type="ECO:0000313" key="3">
    <source>
        <dbReference type="Proteomes" id="UP001240236"/>
    </source>
</evidence>
<keyword evidence="1" id="KW-1133">Transmembrane helix</keyword>
<keyword evidence="3" id="KW-1185">Reference proteome</keyword>
<evidence type="ECO:0000313" key="2">
    <source>
        <dbReference type="EMBL" id="MDQ0370297.1"/>
    </source>
</evidence>
<keyword evidence="1" id="KW-0472">Membrane</keyword>
<dbReference type="EMBL" id="JAUSUZ010000001">
    <property type="protein sequence ID" value="MDQ0370297.1"/>
    <property type="molecule type" value="Genomic_DNA"/>
</dbReference>
<protein>
    <submittedName>
        <fullName evidence="2">Uncharacterized protein</fullName>
    </submittedName>
</protein>
<keyword evidence="1" id="KW-0812">Transmembrane</keyword>
<dbReference type="AlphaFoldDB" id="A0AAE3W877"/>
<proteinExistence type="predicted"/>
<feature type="transmembrane region" description="Helical" evidence="1">
    <location>
        <begin position="6"/>
        <end position="28"/>
    </location>
</feature>
<name>A0AAE3W877_9ACTN</name>
<reference evidence="2 3" key="1">
    <citation type="submission" date="2023-07" db="EMBL/GenBank/DDBJ databases">
        <title>Sequencing the genomes of 1000 actinobacteria strains.</title>
        <authorList>
            <person name="Klenk H.-P."/>
        </authorList>
    </citation>
    <scope>NUCLEOTIDE SEQUENCE [LARGE SCALE GENOMIC DNA]</scope>
    <source>
        <strain evidence="2 3">DSM 44709</strain>
    </source>
</reference>
<accession>A0AAE3W877</accession>
<organism evidence="2 3">
    <name type="scientific">Catenuloplanes indicus</name>
    <dbReference type="NCBI Taxonomy" id="137267"/>
    <lineage>
        <taxon>Bacteria</taxon>
        <taxon>Bacillati</taxon>
        <taxon>Actinomycetota</taxon>
        <taxon>Actinomycetes</taxon>
        <taxon>Micromonosporales</taxon>
        <taxon>Micromonosporaceae</taxon>
        <taxon>Catenuloplanes</taxon>
    </lineage>
</organism>
<dbReference type="RefSeq" id="WP_307246152.1">
    <property type="nucleotide sequence ID" value="NZ_JAUSUZ010000001.1"/>
</dbReference>
<sequence>MTSTLPPALGTLGTLAALVALTVLVVTLRRARRATEAPGPQGYTGTPQFLVVLRGYDIGHVQALVARVDTARRSGDPALRAAVAAEARGAAFPVVLRGLDRGAVDAYLRAAAAELSS</sequence>
<evidence type="ECO:0000256" key="1">
    <source>
        <dbReference type="SAM" id="Phobius"/>
    </source>
</evidence>